<sequence length="110" mass="12738">MKRNLQITFRGMNPSDALSEHIRDNADKLEQFFDGITGCHVVVEEPHRHQQQGKHFHVRLDLHVPGKNIVVDREHGDKVSHEDAYQAVNDAFDAARRQLQHYAEGLRAHR</sequence>
<name>A0A084SRK6_9BACT</name>
<comment type="caution">
    <text evidence="1">The sequence shown here is derived from an EMBL/GenBank/DDBJ whole genome shotgun (WGS) entry which is preliminary data.</text>
</comment>
<organism evidence="1 2">
    <name type="scientific">Archangium violaceum Cb vi76</name>
    <dbReference type="NCBI Taxonomy" id="1406225"/>
    <lineage>
        <taxon>Bacteria</taxon>
        <taxon>Pseudomonadati</taxon>
        <taxon>Myxococcota</taxon>
        <taxon>Myxococcia</taxon>
        <taxon>Myxococcales</taxon>
        <taxon>Cystobacterineae</taxon>
        <taxon>Archangiaceae</taxon>
        <taxon>Archangium</taxon>
    </lineage>
</organism>
<reference evidence="1 2" key="1">
    <citation type="submission" date="2014-07" db="EMBL/GenBank/DDBJ databases">
        <title>Draft Genome Sequence of Gephyronic Acid Producer, Cystobacter violaceus Strain Cb vi76.</title>
        <authorList>
            <person name="Stevens D.C."/>
            <person name="Young J."/>
            <person name="Carmichael R."/>
            <person name="Tan J."/>
            <person name="Taylor R.E."/>
        </authorList>
    </citation>
    <scope>NUCLEOTIDE SEQUENCE [LARGE SCALE GENOMIC DNA]</scope>
    <source>
        <strain evidence="1 2">Cb vi76</strain>
    </source>
</reference>
<protein>
    <submittedName>
        <fullName evidence="1">RNA polymerase subunit sigma-54</fullName>
    </submittedName>
</protein>
<dbReference type="InterPro" id="IPR036567">
    <property type="entry name" value="RHF-like"/>
</dbReference>
<dbReference type="Pfam" id="PF02482">
    <property type="entry name" value="Ribosomal_S30AE"/>
    <property type="match status" value="1"/>
</dbReference>
<dbReference type="SUPFAM" id="SSF69754">
    <property type="entry name" value="Ribosome binding protein Y (YfiA homologue)"/>
    <property type="match status" value="1"/>
</dbReference>
<dbReference type="InterPro" id="IPR003489">
    <property type="entry name" value="RHF/RaiA"/>
</dbReference>
<dbReference type="Proteomes" id="UP000028547">
    <property type="component" value="Unassembled WGS sequence"/>
</dbReference>
<dbReference type="CDD" id="cd00552">
    <property type="entry name" value="RaiA"/>
    <property type="match status" value="1"/>
</dbReference>
<dbReference type="EMBL" id="JPMI01000162">
    <property type="protein sequence ID" value="KFA91091.1"/>
    <property type="molecule type" value="Genomic_DNA"/>
</dbReference>
<dbReference type="AlphaFoldDB" id="A0A084SRK6"/>
<evidence type="ECO:0000313" key="2">
    <source>
        <dbReference type="Proteomes" id="UP000028547"/>
    </source>
</evidence>
<proteinExistence type="predicted"/>
<dbReference type="RefSeq" id="WP_043399929.1">
    <property type="nucleotide sequence ID" value="NZ_JPMI01000162.1"/>
</dbReference>
<evidence type="ECO:0000313" key="1">
    <source>
        <dbReference type="EMBL" id="KFA91091.1"/>
    </source>
</evidence>
<gene>
    <name evidence="1" type="ORF">Q664_24260</name>
</gene>
<dbReference type="NCBIfam" id="TIGR00741">
    <property type="entry name" value="yfiA"/>
    <property type="match status" value="1"/>
</dbReference>
<dbReference type="Gene3D" id="3.30.160.100">
    <property type="entry name" value="Ribosome hibernation promotion factor-like"/>
    <property type="match status" value="1"/>
</dbReference>
<accession>A0A084SRK6</accession>